<name>A0ABQ4WZT3_9ASTR</name>
<dbReference type="EMBL" id="BQNB010009060">
    <property type="protein sequence ID" value="GJS58165.1"/>
    <property type="molecule type" value="Genomic_DNA"/>
</dbReference>
<comment type="caution">
    <text evidence="2">The sequence shown here is derived from an EMBL/GenBank/DDBJ whole genome shotgun (WGS) entry which is preliminary data.</text>
</comment>
<gene>
    <name evidence="2" type="ORF">Tco_0652949</name>
</gene>
<evidence type="ECO:0000313" key="2">
    <source>
        <dbReference type="EMBL" id="GJS58165.1"/>
    </source>
</evidence>
<reference evidence="2" key="1">
    <citation type="journal article" date="2022" name="Int. J. Mol. Sci.">
        <title>Draft Genome of Tanacetum Coccineum: Genomic Comparison of Closely Related Tanacetum-Family Plants.</title>
        <authorList>
            <person name="Yamashiro T."/>
            <person name="Shiraishi A."/>
            <person name="Nakayama K."/>
            <person name="Satake H."/>
        </authorList>
    </citation>
    <scope>NUCLEOTIDE SEQUENCE</scope>
</reference>
<evidence type="ECO:0000313" key="3">
    <source>
        <dbReference type="Proteomes" id="UP001151760"/>
    </source>
</evidence>
<dbReference type="Proteomes" id="UP001151760">
    <property type="component" value="Unassembled WGS sequence"/>
</dbReference>
<feature type="compositionally biased region" description="Basic and acidic residues" evidence="1">
    <location>
        <begin position="75"/>
        <end position="91"/>
    </location>
</feature>
<organism evidence="2 3">
    <name type="scientific">Tanacetum coccineum</name>
    <dbReference type="NCBI Taxonomy" id="301880"/>
    <lineage>
        <taxon>Eukaryota</taxon>
        <taxon>Viridiplantae</taxon>
        <taxon>Streptophyta</taxon>
        <taxon>Embryophyta</taxon>
        <taxon>Tracheophyta</taxon>
        <taxon>Spermatophyta</taxon>
        <taxon>Magnoliopsida</taxon>
        <taxon>eudicotyledons</taxon>
        <taxon>Gunneridae</taxon>
        <taxon>Pentapetalae</taxon>
        <taxon>asterids</taxon>
        <taxon>campanulids</taxon>
        <taxon>Asterales</taxon>
        <taxon>Asteraceae</taxon>
        <taxon>Asteroideae</taxon>
        <taxon>Anthemideae</taxon>
        <taxon>Anthemidinae</taxon>
        <taxon>Tanacetum</taxon>
    </lineage>
</organism>
<feature type="region of interest" description="Disordered" evidence="1">
    <location>
        <begin position="75"/>
        <end position="97"/>
    </location>
</feature>
<keyword evidence="3" id="KW-1185">Reference proteome</keyword>
<sequence>MIKANPEMQTYSGLDFHPVAHEKASTLSKVDDKLLISGVDGIVMDLGMSSMQAQKGKAFKRDLEQFPWISCEARKGGYGEGSKKNPEKLNYELDAGG</sequence>
<proteinExistence type="predicted"/>
<protein>
    <submittedName>
        <fullName evidence="2">Uncharacterized protein</fullName>
    </submittedName>
</protein>
<evidence type="ECO:0000256" key="1">
    <source>
        <dbReference type="SAM" id="MobiDB-lite"/>
    </source>
</evidence>
<accession>A0ABQ4WZT3</accession>
<reference evidence="2" key="2">
    <citation type="submission" date="2022-01" db="EMBL/GenBank/DDBJ databases">
        <authorList>
            <person name="Yamashiro T."/>
            <person name="Shiraishi A."/>
            <person name="Satake H."/>
            <person name="Nakayama K."/>
        </authorList>
    </citation>
    <scope>NUCLEOTIDE SEQUENCE</scope>
</reference>